<feature type="domain" description="E1" evidence="15">
    <location>
        <begin position="35"/>
        <end position="196"/>
    </location>
</feature>
<feature type="disulfide bond" evidence="10">
    <location>
        <begin position="80"/>
        <end position="124"/>
    </location>
</feature>
<feature type="signal peptide" evidence="14">
    <location>
        <begin position="1"/>
        <end position="20"/>
    </location>
</feature>
<evidence type="ECO:0000256" key="12">
    <source>
        <dbReference type="SAM" id="MobiDB-lite"/>
    </source>
</evidence>
<dbReference type="Pfam" id="PF10515">
    <property type="entry name" value="APP_amyloid"/>
    <property type="match status" value="1"/>
</dbReference>
<feature type="region of interest" description="Disordered" evidence="12">
    <location>
        <begin position="230"/>
        <end position="290"/>
    </location>
</feature>
<comment type="similarity">
    <text evidence="10">Belongs to the APP family.</text>
</comment>
<evidence type="ECO:0000256" key="1">
    <source>
        <dbReference type="ARBA" id="ARBA00004479"/>
    </source>
</evidence>
<feature type="region of interest" description="GFLD subdomain" evidence="10">
    <location>
        <begin position="35"/>
        <end position="130"/>
    </location>
</feature>
<reference evidence="17" key="2">
    <citation type="submission" date="2016-06" db="EMBL/GenBank/DDBJ databases">
        <title>The genome of a short-lived fish provides insights into sex chromosome evolution and the genetic control of aging.</title>
        <authorList>
            <person name="Reichwald K."/>
            <person name="Felder M."/>
            <person name="Petzold A."/>
            <person name="Koch P."/>
            <person name="Groth M."/>
            <person name="Platzer M."/>
        </authorList>
    </citation>
    <scope>NUCLEOTIDE SEQUENCE</scope>
    <source>
        <tissue evidence="17">Brain</tissue>
    </source>
</reference>
<dbReference type="Gene3D" id="3.30.1490.140">
    <property type="entry name" value="Amyloidogenic glycoprotein, copper-binding domain"/>
    <property type="match status" value="1"/>
</dbReference>
<dbReference type="InterPro" id="IPR036176">
    <property type="entry name" value="E2_sf"/>
</dbReference>
<evidence type="ECO:0000256" key="4">
    <source>
        <dbReference type="ARBA" id="ARBA00022729"/>
    </source>
</evidence>
<dbReference type="PROSITE" id="PS51869">
    <property type="entry name" value="APP_E1"/>
    <property type="match status" value="1"/>
</dbReference>
<dbReference type="Gene3D" id="1.20.120.770">
    <property type="entry name" value="Amyloid precursor protein, E2 domain"/>
    <property type="match status" value="1"/>
</dbReference>
<comment type="subcellular location">
    <subcellularLocation>
        <location evidence="1">Membrane</location>
        <topology evidence="1">Single-pass type I membrane protein</topology>
    </subcellularLocation>
</comment>
<dbReference type="SMART" id="SM00006">
    <property type="entry name" value="A4_EXTRA"/>
    <property type="match status" value="1"/>
</dbReference>
<evidence type="ECO:0000256" key="6">
    <source>
        <dbReference type="ARBA" id="ARBA00023008"/>
    </source>
</evidence>
<evidence type="ECO:0000256" key="13">
    <source>
        <dbReference type="SAM" id="Phobius"/>
    </source>
</evidence>
<evidence type="ECO:0000313" key="17">
    <source>
        <dbReference type="EMBL" id="SBP45165.1"/>
    </source>
</evidence>
<dbReference type="InterPro" id="IPR019745">
    <property type="entry name" value="Amyloid_glyco_intracell_CS"/>
</dbReference>
<evidence type="ECO:0000259" key="16">
    <source>
        <dbReference type="PROSITE" id="PS51870"/>
    </source>
</evidence>
<dbReference type="SUPFAM" id="SSF56491">
    <property type="entry name" value="A heparin-binding domain"/>
    <property type="match status" value="1"/>
</dbReference>
<dbReference type="InterPro" id="IPR019744">
    <property type="entry name" value="APP_CUBD_CS"/>
</dbReference>
<feature type="disulfide bond" evidence="10">
    <location>
        <begin position="140"/>
        <end position="194"/>
    </location>
</feature>
<dbReference type="GO" id="GO:0007417">
    <property type="term" value="P:central nervous system development"/>
    <property type="evidence" value="ECO:0007669"/>
    <property type="project" value="TreeGrafter"/>
</dbReference>
<evidence type="ECO:0000256" key="9">
    <source>
        <dbReference type="ARBA" id="ARBA00023180"/>
    </source>
</evidence>
<evidence type="ECO:0000256" key="8">
    <source>
        <dbReference type="ARBA" id="ARBA00023157"/>
    </source>
</evidence>
<dbReference type="PROSITE" id="PS00320">
    <property type="entry name" value="APP_INTRA"/>
    <property type="match status" value="1"/>
</dbReference>
<accession>A0A1A7ZT74</accession>
<name>A0A1A7ZT74_NOTFU</name>
<dbReference type="PANTHER" id="PTHR23103:SF14">
    <property type="entry name" value="AMYLOID BETA PRECURSOR LIKE PROTEIN 2"/>
    <property type="match status" value="1"/>
</dbReference>
<dbReference type="PROSITE" id="PS51870">
    <property type="entry name" value="APP_E2"/>
    <property type="match status" value="1"/>
</dbReference>
<dbReference type="GO" id="GO:0016020">
    <property type="term" value="C:membrane"/>
    <property type="evidence" value="ECO:0007669"/>
    <property type="project" value="UniProtKB-SubCell"/>
</dbReference>
<dbReference type="GO" id="GO:0007409">
    <property type="term" value="P:axonogenesis"/>
    <property type="evidence" value="ECO:0007669"/>
    <property type="project" value="TreeGrafter"/>
</dbReference>
<feature type="disulfide bond" evidence="10">
    <location>
        <begin position="151"/>
        <end position="181"/>
    </location>
</feature>
<dbReference type="GO" id="GO:0008201">
    <property type="term" value="F:heparin binding"/>
    <property type="evidence" value="ECO:0007669"/>
    <property type="project" value="UniProtKB-UniRule"/>
</dbReference>
<dbReference type="GO" id="GO:0012505">
    <property type="term" value="C:endomembrane system"/>
    <property type="evidence" value="ECO:0007669"/>
    <property type="project" value="UniProtKB-ARBA"/>
</dbReference>
<dbReference type="PANTHER" id="PTHR23103">
    <property type="entry name" value="ALZHEIMER'S DISEASE BETA-AMYLOID RELATED"/>
    <property type="match status" value="1"/>
</dbReference>
<evidence type="ECO:0000259" key="15">
    <source>
        <dbReference type="PROSITE" id="PS51869"/>
    </source>
</evidence>
<dbReference type="CDD" id="cd21709">
    <property type="entry name" value="JMTM_APLP2"/>
    <property type="match status" value="1"/>
</dbReference>
<dbReference type="SUPFAM" id="SSF109843">
    <property type="entry name" value="CAPPD, an extracellular domain of amyloid beta A4 protein"/>
    <property type="match status" value="1"/>
</dbReference>
<dbReference type="Gene3D" id="2.30.29.30">
    <property type="entry name" value="Pleckstrin-homology domain (PH domain)/Phosphotyrosine-binding domain (PTB)"/>
    <property type="match status" value="1"/>
</dbReference>
<comment type="caution">
    <text evidence="10">Lacks conserved residue(s) required for the propagation of feature annotation.</text>
</comment>
<feature type="compositionally biased region" description="Low complexity" evidence="12">
    <location>
        <begin position="523"/>
        <end position="537"/>
    </location>
</feature>
<dbReference type="Gene3D" id="3.90.570.10">
    <property type="entry name" value="Amyloidogenic glycoprotein, heparin-binding domain"/>
    <property type="match status" value="1"/>
</dbReference>
<keyword evidence="3" id="KW-0479">Metal-binding</keyword>
<dbReference type="Pfam" id="PF02177">
    <property type="entry name" value="APP_N"/>
    <property type="match status" value="1"/>
</dbReference>
<feature type="region of interest" description="Disordered" evidence="12">
    <location>
        <begin position="517"/>
        <end position="563"/>
    </location>
</feature>
<feature type="disulfide bond" evidence="10">
    <location>
        <begin position="165"/>
        <end position="193"/>
    </location>
</feature>
<dbReference type="InterPro" id="IPR015849">
    <property type="entry name" value="Amyloid_glyco_heparin-bd"/>
</dbReference>
<keyword evidence="9" id="KW-0325">Glycoprotein</keyword>
<keyword evidence="8 10" id="KW-1015">Disulfide bond</keyword>
<dbReference type="EMBL" id="HADY01006680">
    <property type="protein sequence ID" value="SBP45165.1"/>
    <property type="molecule type" value="Transcribed_RNA"/>
</dbReference>
<feature type="disulfide bond" evidence="10">
    <location>
        <begin position="105"/>
        <end position="112"/>
    </location>
</feature>
<dbReference type="SUPFAM" id="SSF89811">
    <property type="entry name" value="Amyloid beta a4 protein copper binding domain (domain 2)"/>
    <property type="match status" value="1"/>
</dbReference>
<keyword evidence="4 14" id="KW-0732">Signal</keyword>
<dbReference type="InterPro" id="IPR024329">
    <property type="entry name" value="Amyloid_glyco_E2_domain"/>
</dbReference>
<sequence>MGPVPAISVLVLGIVVPALAGYVEALAANAGTGFAVAEPQVAMFCGKLNMHVNIQTGHWEPDPSGTQSCVGTKEGVLQYCQEMYPDLRITNVVEADHPIHIENWCKKERKVCKGHAHIVVPYKCLVGEFVSDILLVPEKCKFFHKERMDMCVTHQQWHNVAKEACSRSSMVLHSYGMLLPCEVDKFHGTEYVCCPASRSAESTPTSMTPQEDIVEEQVEDEDIDLDEDDAAEASETPADEHPTQMEEEPGDEGDEEEEDEEEYHYVYEDEETDQDEDEKKQSNKMSEKMDEDKILEEVKALPPTPQPTDDVDLYFETPADDKEHSRFQRAKEQLEIRHRNRMERVRKEWEEADRQAKNLPKAERQTLIQHFQAMVESLEEEAASEKQQLVETHLARVEAMLNDRRRLALENYLAALQADPPRPHRILQALRRYVRAENKDRQHTIRHYQHVLAVDPEKAAQMKSQVMTHLRVIEERMNQSLSLLYKVPYVAEEIQDEIDELLQEQKADMDQFLSSISESQPDVTVSSEESMEVPVSEGKPYRPIQVTSLGSHSEPEGDLSDSPRAFKKGSAMAGLDGLIGAEERIINSKPKMGDNNVESYRPLGEDFSFSSTALIGLLVITVAIATVIVISLVLLRKRQYGTISHGIVEVDPMLTPEERHLNKMQNHGYENPTYKYLEQMQI</sequence>
<feature type="coiled-coil region" evidence="11">
    <location>
        <begin position="368"/>
        <end position="395"/>
    </location>
</feature>
<feature type="compositionally biased region" description="Acidic residues" evidence="12">
    <location>
        <begin position="245"/>
        <end position="276"/>
    </location>
</feature>
<evidence type="ECO:0000256" key="10">
    <source>
        <dbReference type="PROSITE-ProRule" id="PRU01217"/>
    </source>
</evidence>
<dbReference type="Pfam" id="PF12925">
    <property type="entry name" value="APP_E2"/>
    <property type="match status" value="1"/>
</dbReference>
<protein>
    <submittedName>
        <fullName evidence="17">Amyloid beta (A4)-like protein 2</fullName>
    </submittedName>
</protein>
<dbReference type="FunFam" id="1.20.120.770:FF:000001">
    <property type="entry name" value="Amyloid beta A4 protein-like isoform 1"/>
    <property type="match status" value="1"/>
</dbReference>
<dbReference type="PRINTS" id="PR00203">
    <property type="entry name" value="AMYLOIDA4"/>
</dbReference>
<dbReference type="InterPro" id="IPR008154">
    <property type="entry name" value="Amyloid_glyco_extra"/>
</dbReference>
<dbReference type="InterPro" id="IPR019543">
    <property type="entry name" value="APP_amyloid_C"/>
</dbReference>
<evidence type="ECO:0000256" key="3">
    <source>
        <dbReference type="ARBA" id="ARBA00022723"/>
    </source>
</evidence>
<dbReference type="PROSITE" id="PS00319">
    <property type="entry name" value="APP_CUBD"/>
    <property type="match status" value="1"/>
</dbReference>
<feature type="region of interest" description="CuBD subdomain" evidence="10">
    <location>
        <begin position="138"/>
        <end position="196"/>
    </location>
</feature>
<dbReference type="Pfam" id="PF12924">
    <property type="entry name" value="APP_Cu_bd"/>
    <property type="match status" value="1"/>
</dbReference>
<dbReference type="InterPro" id="IPR011178">
    <property type="entry name" value="Amyloid_glyco_Cu-bd"/>
</dbReference>
<gene>
    <name evidence="17" type="primary">APLP2</name>
</gene>
<dbReference type="GO" id="GO:0046914">
    <property type="term" value="F:transition metal ion binding"/>
    <property type="evidence" value="ECO:0007669"/>
    <property type="project" value="InterPro"/>
</dbReference>
<keyword evidence="2 13" id="KW-0812">Transmembrane</keyword>
<feature type="transmembrane region" description="Helical" evidence="13">
    <location>
        <begin position="613"/>
        <end position="635"/>
    </location>
</feature>
<dbReference type="InterPro" id="IPR008155">
    <property type="entry name" value="Amyloid_glyco"/>
</dbReference>
<dbReference type="InterPro" id="IPR036669">
    <property type="entry name" value="Amyloid_Cu-bd_sf"/>
</dbReference>
<evidence type="ECO:0000256" key="2">
    <source>
        <dbReference type="ARBA" id="ARBA00022692"/>
    </source>
</evidence>
<keyword evidence="5 13" id="KW-1133">Transmembrane helix</keyword>
<dbReference type="InterPro" id="IPR036454">
    <property type="entry name" value="Amyloid_glyco_heparin-bd_sf"/>
</dbReference>
<reference evidence="17" key="1">
    <citation type="submission" date="2016-05" db="EMBL/GenBank/DDBJ databases">
        <authorList>
            <person name="Lavstsen T."/>
            <person name="Jespersen J.S."/>
        </authorList>
    </citation>
    <scope>NUCLEOTIDE SEQUENCE</scope>
    <source>
        <tissue evidence="17">Brain</tissue>
    </source>
</reference>
<proteinExistence type="inferred from homology"/>
<feature type="compositionally biased region" description="Basic and acidic residues" evidence="12">
    <location>
        <begin position="277"/>
        <end position="290"/>
    </location>
</feature>
<feature type="chain" id="PRO_5008364937" evidence="14">
    <location>
        <begin position="21"/>
        <end position="682"/>
    </location>
</feature>
<evidence type="ECO:0000256" key="11">
    <source>
        <dbReference type="SAM" id="Coils"/>
    </source>
</evidence>
<evidence type="ECO:0000256" key="7">
    <source>
        <dbReference type="ARBA" id="ARBA00023136"/>
    </source>
</evidence>
<feature type="domain" description="E2" evidence="16">
    <location>
        <begin position="310"/>
        <end position="501"/>
    </location>
</feature>
<evidence type="ECO:0000256" key="14">
    <source>
        <dbReference type="SAM" id="SignalP"/>
    </source>
</evidence>
<organism evidence="17">
    <name type="scientific">Nothobranchius furzeri</name>
    <name type="common">Turquoise killifish</name>
    <dbReference type="NCBI Taxonomy" id="105023"/>
    <lineage>
        <taxon>Eukaryota</taxon>
        <taxon>Metazoa</taxon>
        <taxon>Chordata</taxon>
        <taxon>Craniata</taxon>
        <taxon>Vertebrata</taxon>
        <taxon>Euteleostomi</taxon>
        <taxon>Actinopterygii</taxon>
        <taxon>Neopterygii</taxon>
        <taxon>Teleostei</taxon>
        <taxon>Neoteleostei</taxon>
        <taxon>Acanthomorphata</taxon>
        <taxon>Ovalentaria</taxon>
        <taxon>Atherinomorphae</taxon>
        <taxon>Cyprinodontiformes</taxon>
        <taxon>Nothobranchiidae</taxon>
        <taxon>Nothobranchius</taxon>
    </lineage>
</organism>
<keyword evidence="7 13" id="KW-0472">Membrane</keyword>
<dbReference type="AlphaFoldDB" id="A0A1A7ZT74"/>
<evidence type="ECO:0000256" key="5">
    <source>
        <dbReference type="ARBA" id="ARBA00022989"/>
    </source>
</evidence>
<keyword evidence="6" id="KW-0186">Copper</keyword>
<keyword evidence="11" id="KW-0175">Coiled coil</keyword>
<dbReference type="Gene3D" id="6.10.250.1670">
    <property type="match status" value="1"/>
</dbReference>
<dbReference type="InterPro" id="IPR011993">
    <property type="entry name" value="PH-like_dom_sf"/>
</dbReference>